<dbReference type="GO" id="GO:0031408">
    <property type="term" value="P:oxylipin biosynthetic process"/>
    <property type="evidence" value="ECO:0007669"/>
    <property type="project" value="UniProtKB-KW"/>
</dbReference>
<keyword evidence="10" id="KW-0275">Fatty acid biosynthesis</keyword>
<dbReference type="Proteomes" id="UP000515123">
    <property type="component" value="Linkage group 16"/>
</dbReference>
<keyword evidence="13" id="KW-1185">Reference proteome</keyword>
<evidence type="ECO:0000256" key="11">
    <source>
        <dbReference type="SAM" id="Phobius"/>
    </source>
</evidence>
<evidence type="ECO:0000256" key="3">
    <source>
        <dbReference type="ARBA" id="ARBA00022516"/>
    </source>
</evidence>
<feature type="domain" description="NADH:flavin oxidoreductase/NADH oxidase N-terminal" evidence="12">
    <location>
        <begin position="89"/>
        <end position="194"/>
    </location>
</feature>
<feature type="transmembrane region" description="Helical" evidence="11">
    <location>
        <begin position="196"/>
        <end position="216"/>
    </location>
</feature>
<dbReference type="InterPro" id="IPR013785">
    <property type="entry name" value="Aldolase_TIM"/>
</dbReference>
<keyword evidence="3" id="KW-0444">Lipid biosynthesis</keyword>
<dbReference type="GO" id="GO:0010181">
    <property type="term" value="F:FMN binding"/>
    <property type="evidence" value="ECO:0007669"/>
    <property type="project" value="InterPro"/>
</dbReference>
<protein>
    <submittedName>
        <fullName evidence="14">Uncharacterized protein LOC109722272 isoform X1</fullName>
    </submittedName>
</protein>
<dbReference type="RefSeq" id="XP_020105836.1">
    <property type="nucleotide sequence ID" value="XM_020250247.1"/>
</dbReference>
<evidence type="ECO:0000313" key="13">
    <source>
        <dbReference type="Proteomes" id="UP000515123"/>
    </source>
</evidence>
<dbReference type="GO" id="GO:0009695">
    <property type="term" value="P:jasmonic acid biosynthetic process"/>
    <property type="evidence" value="ECO:0007669"/>
    <property type="project" value="TreeGrafter"/>
</dbReference>
<keyword evidence="7" id="KW-0276">Fatty acid metabolism</keyword>
<keyword evidence="11" id="KW-1133">Transmembrane helix</keyword>
<evidence type="ECO:0000256" key="2">
    <source>
        <dbReference type="ARBA" id="ARBA00005979"/>
    </source>
</evidence>
<dbReference type="Gene3D" id="3.20.20.70">
    <property type="entry name" value="Aldolase class I"/>
    <property type="match status" value="1"/>
</dbReference>
<reference evidence="13" key="1">
    <citation type="journal article" date="2015" name="Nat. Genet.">
        <title>The pineapple genome and the evolution of CAM photosynthesis.</title>
        <authorList>
            <person name="Ming R."/>
            <person name="VanBuren R."/>
            <person name="Wai C.M."/>
            <person name="Tang H."/>
            <person name="Schatz M.C."/>
            <person name="Bowers J.E."/>
            <person name="Lyons E."/>
            <person name="Wang M.L."/>
            <person name="Chen J."/>
            <person name="Biggers E."/>
            <person name="Zhang J."/>
            <person name="Huang L."/>
            <person name="Zhang L."/>
            <person name="Miao W."/>
            <person name="Zhang J."/>
            <person name="Ye Z."/>
            <person name="Miao C."/>
            <person name="Lin Z."/>
            <person name="Wang H."/>
            <person name="Zhou H."/>
            <person name="Yim W.C."/>
            <person name="Priest H.D."/>
            <person name="Zheng C."/>
            <person name="Woodhouse M."/>
            <person name="Edger P.P."/>
            <person name="Guyot R."/>
            <person name="Guo H.B."/>
            <person name="Guo H."/>
            <person name="Zheng G."/>
            <person name="Singh R."/>
            <person name="Sharma A."/>
            <person name="Min X."/>
            <person name="Zheng Y."/>
            <person name="Lee H."/>
            <person name="Gurtowski J."/>
            <person name="Sedlazeck F.J."/>
            <person name="Harkess A."/>
            <person name="McKain M.R."/>
            <person name="Liao Z."/>
            <person name="Fang J."/>
            <person name="Liu J."/>
            <person name="Zhang X."/>
            <person name="Zhang Q."/>
            <person name="Hu W."/>
            <person name="Qin Y."/>
            <person name="Wang K."/>
            <person name="Chen L.Y."/>
            <person name="Shirley N."/>
            <person name="Lin Y.R."/>
            <person name="Liu L.Y."/>
            <person name="Hernandez A.G."/>
            <person name="Wright C.L."/>
            <person name="Bulone V."/>
            <person name="Tuskan G.A."/>
            <person name="Heath K."/>
            <person name="Zee F."/>
            <person name="Moore P.H."/>
            <person name="Sunkar R."/>
            <person name="Leebens-Mack J.H."/>
            <person name="Mockler T."/>
            <person name="Bennetzen J.L."/>
            <person name="Freeling M."/>
            <person name="Sankoff D."/>
            <person name="Paterson A.H."/>
            <person name="Zhu X."/>
            <person name="Yang X."/>
            <person name="Smith J.A."/>
            <person name="Cushman J.C."/>
            <person name="Paull R.E."/>
            <person name="Yu Q."/>
        </authorList>
    </citation>
    <scope>NUCLEOTIDE SEQUENCE [LARGE SCALE GENOMIC DNA]</scope>
    <source>
        <strain evidence="13">cv. F153</strain>
    </source>
</reference>
<keyword evidence="6" id="KW-0925">Oxylipin biosynthesis</keyword>
<evidence type="ECO:0000256" key="10">
    <source>
        <dbReference type="ARBA" id="ARBA00023160"/>
    </source>
</evidence>
<dbReference type="InterPro" id="IPR045247">
    <property type="entry name" value="Oye-like"/>
</dbReference>
<organism evidence="13 14">
    <name type="scientific">Ananas comosus</name>
    <name type="common">Pineapple</name>
    <name type="synonym">Ananas ananas</name>
    <dbReference type="NCBI Taxonomy" id="4615"/>
    <lineage>
        <taxon>Eukaryota</taxon>
        <taxon>Viridiplantae</taxon>
        <taxon>Streptophyta</taxon>
        <taxon>Embryophyta</taxon>
        <taxon>Tracheophyta</taxon>
        <taxon>Spermatophyta</taxon>
        <taxon>Magnoliopsida</taxon>
        <taxon>Liliopsida</taxon>
        <taxon>Poales</taxon>
        <taxon>Bromeliaceae</taxon>
        <taxon>Bromelioideae</taxon>
        <taxon>Ananas</taxon>
    </lineage>
</organism>
<keyword evidence="11" id="KW-0472">Membrane</keyword>
<comment type="cofactor">
    <cofactor evidence="1">
        <name>FMN</name>
        <dbReference type="ChEBI" id="CHEBI:58210"/>
    </cofactor>
</comment>
<evidence type="ECO:0000256" key="9">
    <source>
        <dbReference type="ARBA" id="ARBA00023098"/>
    </source>
</evidence>
<keyword evidence="9" id="KW-0443">Lipid metabolism</keyword>
<keyword evidence="8" id="KW-0521">NADP</keyword>
<dbReference type="InterPro" id="IPR001155">
    <property type="entry name" value="OxRdtase_FMN_N"/>
</dbReference>
<accession>A0A6P5GB31</accession>
<dbReference type="GeneID" id="109722272"/>
<dbReference type="SUPFAM" id="SSF51395">
    <property type="entry name" value="FMN-linked oxidoreductases"/>
    <property type="match status" value="1"/>
</dbReference>
<evidence type="ECO:0000256" key="4">
    <source>
        <dbReference type="ARBA" id="ARBA00022630"/>
    </source>
</evidence>
<evidence type="ECO:0000259" key="12">
    <source>
        <dbReference type="Pfam" id="PF00724"/>
    </source>
</evidence>
<evidence type="ECO:0000313" key="14">
    <source>
        <dbReference type="RefSeq" id="XP_020105836.1"/>
    </source>
</evidence>
<dbReference type="AlphaFoldDB" id="A0A6P5GB31"/>
<name>A0A6P5GB31_ANACO</name>
<evidence type="ECO:0000256" key="1">
    <source>
        <dbReference type="ARBA" id="ARBA00001917"/>
    </source>
</evidence>
<evidence type="ECO:0000256" key="7">
    <source>
        <dbReference type="ARBA" id="ARBA00022832"/>
    </source>
</evidence>
<dbReference type="PANTHER" id="PTHR22893">
    <property type="entry name" value="NADH OXIDOREDUCTASE-RELATED"/>
    <property type="match status" value="1"/>
</dbReference>
<dbReference type="PANTHER" id="PTHR22893:SF112">
    <property type="entry name" value="12-OXOPHYTODIENOATE REDUCTASE 3"/>
    <property type="match status" value="1"/>
</dbReference>
<comment type="similarity">
    <text evidence="2">Belongs to the NADH:flavin oxidoreductase/NADH oxidase family.</text>
</comment>
<evidence type="ECO:0000256" key="5">
    <source>
        <dbReference type="ARBA" id="ARBA00022643"/>
    </source>
</evidence>
<sequence length="249" mass="28319">MTCYDAELFEEWVRSILKAHKDLELLENMNGLYTLYMERAVGELAKELGPVATQGVLDIQMNMLYAMAAKVRIPYFLRKIGYSSSAVNRFPHCPGIYTREQVEAWKKVVDAVHAKGSIIFCQLWHVGRASNPVYQPQGAAPISGRWKILMPDGSYGKYLKPRRLATAEIPDIVQQYRQAALNAIEAEIPDIVMVNAFPIIVMFGMCSIFLFMASILQRRLMVIADRPKSKPQDWTALREMVGEEEPLYV</sequence>
<dbReference type="OrthoDB" id="1663137at2759"/>
<proteinExistence type="inferred from homology"/>
<keyword evidence="11" id="KW-0812">Transmembrane</keyword>
<gene>
    <name evidence="14" type="primary">LOC109722272</name>
</gene>
<keyword evidence="4" id="KW-0285">Flavoprotein</keyword>
<evidence type="ECO:0000256" key="8">
    <source>
        <dbReference type="ARBA" id="ARBA00022857"/>
    </source>
</evidence>
<dbReference type="GO" id="GO:0005777">
    <property type="term" value="C:peroxisome"/>
    <property type="evidence" value="ECO:0007669"/>
    <property type="project" value="TreeGrafter"/>
</dbReference>
<reference evidence="14" key="2">
    <citation type="submission" date="2025-08" db="UniProtKB">
        <authorList>
            <consortium name="RefSeq"/>
        </authorList>
    </citation>
    <scope>IDENTIFICATION</scope>
    <source>
        <tissue evidence="14">Leaf</tissue>
    </source>
</reference>
<dbReference type="GO" id="GO:0016629">
    <property type="term" value="F:12-oxophytodienoate reductase activity"/>
    <property type="evidence" value="ECO:0007669"/>
    <property type="project" value="TreeGrafter"/>
</dbReference>
<dbReference type="Pfam" id="PF00724">
    <property type="entry name" value="Oxidored_FMN"/>
    <property type="match status" value="1"/>
</dbReference>
<evidence type="ECO:0000256" key="6">
    <source>
        <dbReference type="ARBA" id="ARBA00022767"/>
    </source>
</evidence>
<keyword evidence="5" id="KW-0288">FMN</keyword>